<dbReference type="InterPro" id="IPR036397">
    <property type="entry name" value="RNaseH_sf"/>
</dbReference>
<reference evidence="2" key="2">
    <citation type="submission" date="2014-03" db="EMBL/GenBank/DDBJ databases">
        <title>The whipworm genome and dual-species transcriptomics of an intimate host-pathogen interaction.</title>
        <authorList>
            <person name="Foth B.J."/>
            <person name="Tsai I.J."/>
            <person name="Reid A.J."/>
            <person name="Bancroft A.J."/>
            <person name="Nichol S."/>
            <person name="Tracey A."/>
            <person name="Holroyd N."/>
            <person name="Cotton J.A."/>
            <person name="Stanley E.J."/>
            <person name="Zarowiecki M."/>
            <person name="Liu J.Z."/>
            <person name="Huckvale T."/>
            <person name="Cooper P.J."/>
            <person name="Grencis R.K."/>
            <person name="Berriman M."/>
        </authorList>
    </citation>
    <scope>NUCLEOTIDE SEQUENCE [LARGE SCALE GENOMIC DNA]</scope>
</reference>
<sequence length="211" mass="23329">MKTIELMTDSSTGYHWISDGLSGKARLRTKGAEEMLIRRWISTVLSLVEEYALQLSVTLVKSEDNQADSLTHVPQRWVTPSTGPSSPVCVAVADPGAMRLIAAVHHAAAILASLVHQVVNECQVCQSIDPPSAEWEHEMLEVPRVQQRVAIDITYCGVRPVLILIDCGPSRFALWRPLRLQTSADVIEQLESVFCERGAPEELLLDNDTAF</sequence>
<keyword evidence="3" id="KW-1185">Reference proteome</keyword>
<protein>
    <recommendedName>
        <fullName evidence="1">Integrase catalytic domain-containing protein</fullName>
    </recommendedName>
</protein>
<gene>
    <name evidence="2" type="ORF">TTRE_0000760901</name>
</gene>
<dbReference type="Proteomes" id="UP000030665">
    <property type="component" value="Unassembled WGS sequence"/>
</dbReference>
<dbReference type="EMBL" id="HG806546">
    <property type="protein sequence ID" value="CDW59278.1"/>
    <property type="molecule type" value="Genomic_DNA"/>
</dbReference>
<dbReference type="OrthoDB" id="5920271at2759"/>
<dbReference type="InterPro" id="IPR001584">
    <property type="entry name" value="Integrase_cat-core"/>
</dbReference>
<feature type="domain" description="Integrase catalytic" evidence="1">
    <location>
        <begin position="139"/>
        <end position="211"/>
    </location>
</feature>
<reference evidence="2" key="1">
    <citation type="submission" date="2014-01" db="EMBL/GenBank/DDBJ databases">
        <authorList>
            <person name="Aslett M."/>
        </authorList>
    </citation>
    <scope>NUCLEOTIDE SEQUENCE</scope>
</reference>
<name>A0A077ZI75_TRITR</name>
<evidence type="ECO:0000313" key="3">
    <source>
        <dbReference type="Proteomes" id="UP000030665"/>
    </source>
</evidence>
<evidence type="ECO:0000313" key="2">
    <source>
        <dbReference type="EMBL" id="CDW59278.1"/>
    </source>
</evidence>
<evidence type="ECO:0000259" key="1">
    <source>
        <dbReference type="PROSITE" id="PS50994"/>
    </source>
</evidence>
<dbReference type="SUPFAM" id="SSF53098">
    <property type="entry name" value="Ribonuclease H-like"/>
    <property type="match status" value="1"/>
</dbReference>
<dbReference type="AlphaFoldDB" id="A0A077ZI75"/>
<organism evidence="2 3">
    <name type="scientific">Trichuris trichiura</name>
    <name type="common">Whipworm</name>
    <name type="synonym">Trichocephalus trichiurus</name>
    <dbReference type="NCBI Taxonomy" id="36087"/>
    <lineage>
        <taxon>Eukaryota</taxon>
        <taxon>Metazoa</taxon>
        <taxon>Ecdysozoa</taxon>
        <taxon>Nematoda</taxon>
        <taxon>Enoplea</taxon>
        <taxon>Dorylaimia</taxon>
        <taxon>Trichinellida</taxon>
        <taxon>Trichuridae</taxon>
        <taxon>Trichuris</taxon>
    </lineage>
</organism>
<accession>A0A077ZI75</accession>
<dbReference type="GO" id="GO:0003676">
    <property type="term" value="F:nucleic acid binding"/>
    <property type="evidence" value="ECO:0007669"/>
    <property type="project" value="InterPro"/>
</dbReference>
<dbReference type="GO" id="GO:0015074">
    <property type="term" value="P:DNA integration"/>
    <property type="evidence" value="ECO:0007669"/>
    <property type="project" value="InterPro"/>
</dbReference>
<dbReference type="Gene3D" id="3.30.420.10">
    <property type="entry name" value="Ribonuclease H-like superfamily/Ribonuclease H"/>
    <property type="match status" value="1"/>
</dbReference>
<proteinExistence type="predicted"/>
<dbReference type="PROSITE" id="PS50994">
    <property type="entry name" value="INTEGRASE"/>
    <property type="match status" value="1"/>
</dbReference>
<dbReference type="InterPro" id="IPR012337">
    <property type="entry name" value="RNaseH-like_sf"/>
</dbReference>